<feature type="region of interest" description="Disordered" evidence="1">
    <location>
        <begin position="495"/>
        <end position="518"/>
    </location>
</feature>
<evidence type="ECO:0000256" key="1">
    <source>
        <dbReference type="SAM" id="MobiDB-lite"/>
    </source>
</evidence>
<keyword evidence="4" id="KW-1185">Reference proteome</keyword>
<dbReference type="EMBL" id="CP080647">
    <property type="protein sequence ID" value="QYX77397.1"/>
    <property type="molecule type" value="Genomic_DNA"/>
</dbReference>
<feature type="domain" description="eCIS core" evidence="2">
    <location>
        <begin position="81"/>
        <end position="151"/>
    </location>
</feature>
<protein>
    <submittedName>
        <fullName evidence="3">DUF4157 domain-containing protein</fullName>
    </submittedName>
</protein>
<sequence length="660" mass="72072">MRERNGANDRERGRAGDERRPGRVPPPGPAAALLALQRAAGNAAVARAVEEQRHRHSAACGPDAPVQRSAVHQVLRTSGQPLDPSLRSEMEGRFDGEDFSAVRVHTDTVAQRSAAEIGARAYTSGSHVVWDGRDKHTLAHELDHVRQQRRGAVPGTDDGSGLRVSDPSDWAEKEAEATARRVMGGPGPVQRATDASRRAGAPGVSGAPAGPAVQRKGLETLESVANAPAKSLTGRFAGWIKDKPVSEAVAPVKEAVLAYDRSTVRDPTHCMTELANIQMLALPMREGALPGDLRYLEQVLAAVRAEMDVVGKQVDRDGRMPEAAAAPYKAMTDRGTMWKDPQFAQSTVNFRMSGFGYVREMSELNRAELTKEIGGAGGKAWVKDVRAKLENELNNSVLAHYTQQERADAMLASEKKLKPKSELGDAENNTMNVDELVLGNDGFVFFYIEPRGKTDRAPRFGEIRLEVGIGRLVSEGWIMLSDFIQRDYPKLIAPANRPDLPEHKAKSGQHERAKEQAGYQPVREFKRGEIEGDALMGMVTAFSDIQNAEEQQAHMLARQLALTVPGDEMVYGPEKEIKRPELLHKNILAGSDILPGLVERAIVEIIRFEQANPPLAQRLKAMSGAELMDFLLRDLLRPQAMLPNSVDISNATVTKVKGKG</sequence>
<feature type="region of interest" description="Disordered" evidence="1">
    <location>
        <begin position="1"/>
        <end position="30"/>
    </location>
</feature>
<evidence type="ECO:0000259" key="2">
    <source>
        <dbReference type="Pfam" id="PF13699"/>
    </source>
</evidence>
<dbReference type="Proteomes" id="UP000827138">
    <property type="component" value="Chromosome"/>
</dbReference>
<dbReference type="RefSeq" id="WP_220646435.1">
    <property type="nucleotide sequence ID" value="NZ_CP080647.1"/>
</dbReference>
<feature type="compositionally biased region" description="Basic and acidic residues" evidence="1">
    <location>
        <begin position="1"/>
        <end position="21"/>
    </location>
</feature>
<feature type="region of interest" description="Disordered" evidence="1">
    <location>
        <begin position="147"/>
        <end position="212"/>
    </location>
</feature>
<reference evidence="3 4" key="1">
    <citation type="submission" date="2021-08" db="EMBL/GenBank/DDBJ databases">
        <authorList>
            <person name="Ping M."/>
        </authorList>
    </citation>
    <scope>NUCLEOTIDE SEQUENCE [LARGE SCALE GENOMIC DNA]</scope>
    <source>
        <strain evidence="3 4">MG28</strain>
    </source>
</reference>
<organism evidence="3 4">
    <name type="scientific">Streptomyces akebiae</name>
    <dbReference type="NCBI Taxonomy" id="2865673"/>
    <lineage>
        <taxon>Bacteria</taxon>
        <taxon>Bacillati</taxon>
        <taxon>Actinomycetota</taxon>
        <taxon>Actinomycetes</taxon>
        <taxon>Kitasatosporales</taxon>
        <taxon>Streptomycetaceae</taxon>
        <taxon>Streptomyces</taxon>
    </lineage>
</organism>
<evidence type="ECO:0000313" key="4">
    <source>
        <dbReference type="Proteomes" id="UP000827138"/>
    </source>
</evidence>
<feature type="compositionally biased region" description="Low complexity" evidence="1">
    <location>
        <begin position="198"/>
        <end position="212"/>
    </location>
</feature>
<accession>A0ABX8XP44</accession>
<feature type="compositionally biased region" description="Basic and acidic residues" evidence="1">
    <location>
        <begin position="499"/>
        <end position="515"/>
    </location>
</feature>
<evidence type="ECO:0000313" key="3">
    <source>
        <dbReference type="EMBL" id="QYX77397.1"/>
    </source>
</evidence>
<proteinExistence type="predicted"/>
<dbReference type="Pfam" id="PF13699">
    <property type="entry name" value="eCIS_core"/>
    <property type="match status" value="1"/>
</dbReference>
<feature type="compositionally biased region" description="Basic and acidic residues" evidence="1">
    <location>
        <begin position="170"/>
        <end position="179"/>
    </location>
</feature>
<dbReference type="InterPro" id="IPR025295">
    <property type="entry name" value="eCIS_core_dom"/>
</dbReference>
<gene>
    <name evidence="3" type="ORF">K1J60_13475</name>
</gene>
<name>A0ABX8XP44_9ACTN</name>